<feature type="domain" description="Glycoside hydrolase family 38 central" evidence="9">
    <location>
        <begin position="517"/>
        <end position="604"/>
    </location>
</feature>
<keyword evidence="3 7" id="KW-0378">Hydrolase</keyword>
<dbReference type="EC" id="3.2.1.-" evidence="7"/>
<comment type="similarity">
    <text evidence="1 7">Belongs to the glycosyl hydrolase 38 family.</text>
</comment>
<accession>A0ABN8AVX5</accession>
<evidence type="ECO:0000256" key="6">
    <source>
        <dbReference type="ARBA" id="ARBA00023295"/>
    </source>
</evidence>
<dbReference type="Pfam" id="PF01074">
    <property type="entry name" value="Glyco_hydro_38N"/>
    <property type="match status" value="1"/>
</dbReference>
<keyword evidence="6 7" id="KW-0326">Glycosidase</keyword>
<dbReference type="InterPro" id="IPR050843">
    <property type="entry name" value="Glycosyl_Hydrlase_38"/>
</dbReference>
<evidence type="ECO:0000313" key="11">
    <source>
        <dbReference type="Proteomes" id="UP001153292"/>
    </source>
</evidence>
<dbReference type="PANTHER" id="PTHR11607:SF3">
    <property type="entry name" value="LYSOSOMAL ALPHA-MANNOSIDASE"/>
    <property type="match status" value="1"/>
</dbReference>
<evidence type="ECO:0000259" key="9">
    <source>
        <dbReference type="SMART" id="SM00872"/>
    </source>
</evidence>
<dbReference type="InterPro" id="IPR011013">
    <property type="entry name" value="Gal_mutarotase_sf_dom"/>
</dbReference>
<dbReference type="InterPro" id="IPR013780">
    <property type="entry name" value="Glyco_hydro_b"/>
</dbReference>
<keyword evidence="8" id="KW-1133">Transmembrane helix</keyword>
<dbReference type="InterPro" id="IPR000602">
    <property type="entry name" value="Glyco_hydro_38_N"/>
</dbReference>
<dbReference type="CDD" id="cd10809">
    <property type="entry name" value="GH38N_AMII_GMII_SfManIII_like"/>
    <property type="match status" value="1"/>
</dbReference>
<feature type="transmembrane region" description="Helical" evidence="8">
    <location>
        <begin position="7"/>
        <end position="26"/>
    </location>
</feature>
<evidence type="ECO:0000256" key="3">
    <source>
        <dbReference type="ARBA" id="ARBA00022801"/>
    </source>
</evidence>
<organism evidence="10 11">
    <name type="scientific">Chilo suppressalis</name>
    <name type="common">Asiatic rice borer moth</name>
    <dbReference type="NCBI Taxonomy" id="168631"/>
    <lineage>
        <taxon>Eukaryota</taxon>
        <taxon>Metazoa</taxon>
        <taxon>Ecdysozoa</taxon>
        <taxon>Arthropoda</taxon>
        <taxon>Hexapoda</taxon>
        <taxon>Insecta</taxon>
        <taxon>Pterygota</taxon>
        <taxon>Neoptera</taxon>
        <taxon>Endopterygota</taxon>
        <taxon>Lepidoptera</taxon>
        <taxon>Glossata</taxon>
        <taxon>Ditrysia</taxon>
        <taxon>Pyraloidea</taxon>
        <taxon>Crambidae</taxon>
        <taxon>Crambinae</taxon>
        <taxon>Chilo</taxon>
    </lineage>
</organism>
<evidence type="ECO:0000256" key="8">
    <source>
        <dbReference type="SAM" id="Phobius"/>
    </source>
</evidence>
<dbReference type="Pfam" id="PF07748">
    <property type="entry name" value="Glyco_hydro_38C"/>
    <property type="match status" value="1"/>
</dbReference>
<keyword evidence="8" id="KW-0472">Membrane</keyword>
<evidence type="ECO:0000313" key="10">
    <source>
        <dbReference type="EMBL" id="CAH0400304.1"/>
    </source>
</evidence>
<reference evidence="10" key="1">
    <citation type="submission" date="2021-12" db="EMBL/GenBank/DDBJ databases">
        <authorList>
            <person name="King R."/>
        </authorList>
    </citation>
    <scope>NUCLEOTIDE SEQUENCE</scope>
</reference>
<dbReference type="SUPFAM" id="SSF88688">
    <property type="entry name" value="Families 57/38 glycoside transferase middle domain"/>
    <property type="match status" value="1"/>
</dbReference>
<evidence type="ECO:0000256" key="7">
    <source>
        <dbReference type="RuleBase" id="RU361199"/>
    </source>
</evidence>
<dbReference type="InterPro" id="IPR011682">
    <property type="entry name" value="Glyco_hydro_38_C"/>
</dbReference>
<keyword evidence="5" id="KW-1015">Disulfide bond</keyword>
<name>A0ABN8AVX5_CHISP</name>
<dbReference type="Pfam" id="PF09261">
    <property type="entry name" value="Alpha-mann_mid"/>
    <property type="match status" value="1"/>
</dbReference>
<proteinExistence type="inferred from homology"/>
<keyword evidence="8" id="KW-0812">Transmembrane</keyword>
<dbReference type="SUPFAM" id="SSF88713">
    <property type="entry name" value="Glycoside hydrolase/deacetylase"/>
    <property type="match status" value="1"/>
</dbReference>
<comment type="cofactor">
    <cofactor evidence="7">
        <name>Zn(2+)</name>
        <dbReference type="ChEBI" id="CHEBI:29105"/>
    </cofactor>
    <text evidence="7">Binds 1 zinc ion per subunit.</text>
</comment>
<keyword evidence="2 7" id="KW-0479">Metal-binding</keyword>
<dbReference type="Gene3D" id="1.20.1270.50">
    <property type="entry name" value="Glycoside hydrolase family 38, central domain"/>
    <property type="match status" value="1"/>
</dbReference>
<dbReference type="SUPFAM" id="SSF74650">
    <property type="entry name" value="Galactose mutarotase-like"/>
    <property type="match status" value="1"/>
</dbReference>
<dbReference type="EMBL" id="OU963910">
    <property type="protein sequence ID" value="CAH0400304.1"/>
    <property type="molecule type" value="Genomic_DNA"/>
</dbReference>
<dbReference type="PANTHER" id="PTHR11607">
    <property type="entry name" value="ALPHA-MANNOSIDASE"/>
    <property type="match status" value="1"/>
</dbReference>
<dbReference type="Gene3D" id="3.20.110.10">
    <property type="entry name" value="Glycoside hydrolase 38, N terminal domain"/>
    <property type="match status" value="1"/>
</dbReference>
<sequence>MRIRRLSAVFWTTCILAFLFILYVVTDLSFKLPSIRPATQEIDDIKWSNFESKLRHIEEELNQHHAVVGEIKSAVDQMVVQSEYHPPQVRPKVEPLKNEHQESKHLKIDRWEPKIREFKAVGDEPPRMRLKLNMSTCPIDLQNTPKTDVQMLTMYDRITFDDKDGGVWKQGWNIEYNENQWNSRNKLKVFIVPHSHNDPGWLKTFEIYYKTQTKAIFTNMVEKLAPAGRKFIWAETSYLSLWWTTDATDKEKAAFRDLLKSGKVEIVTGGWVMNDEANSHWLSIVQQLATGHQWLLENLDYTPRNGWAIDPFGHSSSQPYLLKLAGIENSVIQRVHYRIKKELALNRQLEFKWRQLWDGAGKTDLFTHMMPFYSYDVPHTCGPDPKVCCQFDFKRLPGSGLTCPWGIPPKRVIDKNVEERSSLIVDQWRKKAQLYRSNVVLAPLGDDFRYDRATEWDQQFTNYEALIDHINANERYHAEIQFGTLQDYFKAVHAETKLSEFPALSGDFFTYADRNQHYWSGYYTSRPFYKNMDRVLLSYVRAAEMITAQAEWGAAAGIDLPVVKRLQLRDLVEAARRSLALFQHHDGITGTARDHVREDYANKMLTAIKHCQSAIQQAAYHLLQQPALTQQAQDDLYLDVDDVWRNNDQLPARITIALDAVSSTRRVVLYNALAFRRREIVTLTVSTPHVEVFDPSGSPLMAQVSPLVSGEQRLGFAPNKFQLAFPVEIPALSLATYTISLRDAMAINKYTSYARIRIYNADYWSVELPRMFPVTQAAARLQEDVAISVAGAGATSGAGAGAGNNTGRLVATPQGMLKAMVTPRGTTVPLHMDYVQYSSQKSADNNSGAYLFMPAGSATPLSLAPYPELVTLEGIYVAAMHTALTANNAANIMLTMSISSYPGVEEPCVEISNTILIDSRVDDIEVALRLATTIQNGNEFYTDLNGMQMIKRRYLEKLPLQANFYPLPAAAYLQDERARFTVLTSTPLGVAALQPGEIQIMQDRRLSRDDNRGLNQGILDNVRVRHAFRVLYEPAKPCQRPGSDYPSGYLSVSAGAASAALLQPLLLLHYEGRHPVTHPNNDYIDAADITIVAARTHAAAKNKDGVQIQGLGLTFQRTQYDACYGSPDADRMYALSDGQITISDIVNVSSLGVLASSLTWNRAGAELQGAALTLCPMEIRSVFLPRGKR</sequence>
<evidence type="ECO:0000256" key="5">
    <source>
        <dbReference type="ARBA" id="ARBA00023157"/>
    </source>
</evidence>
<dbReference type="Gene3D" id="2.60.40.1180">
    <property type="entry name" value="Golgi alpha-mannosidase II"/>
    <property type="match status" value="1"/>
</dbReference>
<evidence type="ECO:0000256" key="1">
    <source>
        <dbReference type="ARBA" id="ARBA00009792"/>
    </source>
</evidence>
<dbReference type="InterPro" id="IPR037094">
    <property type="entry name" value="Glyco_hydro_38_cen_sf"/>
</dbReference>
<dbReference type="SMART" id="SM00872">
    <property type="entry name" value="Alpha-mann_mid"/>
    <property type="match status" value="1"/>
</dbReference>
<evidence type="ECO:0000256" key="4">
    <source>
        <dbReference type="ARBA" id="ARBA00022833"/>
    </source>
</evidence>
<dbReference type="Gene3D" id="2.70.98.30">
    <property type="entry name" value="Golgi alpha-mannosidase II, domain 4"/>
    <property type="match status" value="1"/>
</dbReference>
<keyword evidence="11" id="KW-1185">Reference proteome</keyword>
<dbReference type="InterPro" id="IPR028995">
    <property type="entry name" value="Glyco_hydro_57/38_cen_sf"/>
</dbReference>
<gene>
    <name evidence="10" type="ORF">CHILSU_LOCUS3494</name>
</gene>
<keyword evidence="4 7" id="KW-0862">Zinc</keyword>
<dbReference type="InterPro" id="IPR011330">
    <property type="entry name" value="Glyco_hydro/deAcase_b/a-brl"/>
</dbReference>
<protein>
    <recommendedName>
        <fullName evidence="7">Alpha-mannosidase</fullName>
        <ecNumber evidence="7">3.2.1.-</ecNumber>
    </recommendedName>
</protein>
<evidence type="ECO:0000256" key="2">
    <source>
        <dbReference type="ARBA" id="ARBA00022723"/>
    </source>
</evidence>
<dbReference type="Proteomes" id="UP001153292">
    <property type="component" value="Chromosome 17"/>
</dbReference>
<dbReference type="InterPro" id="IPR015341">
    <property type="entry name" value="Glyco_hydro_38_cen"/>
</dbReference>
<dbReference type="InterPro" id="IPR027291">
    <property type="entry name" value="Glyco_hydro_38_N_sf"/>
</dbReference>